<protein>
    <submittedName>
        <fullName evidence="1">Uncharacterized protein</fullName>
    </submittedName>
</protein>
<evidence type="ECO:0000313" key="1">
    <source>
        <dbReference type="EMBL" id="MBW0520939.1"/>
    </source>
</evidence>
<accession>A0A9Q3EGR8</accession>
<proteinExistence type="predicted"/>
<dbReference type="AlphaFoldDB" id="A0A9Q3EGR8"/>
<dbReference type="OrthoDB" id="2513165at2759"/>
<dbReference type="EMBL" id="AVOT02028448">
    <property type="protein sequence ID" value="MBW0520939.1"/>
    <property type="molecule type" value="Genomic_DNA"/>
</dbReference>
<sequence length="111" mass="12691">MKNCQDPYLSTKVDEVWKKAYDEGIFHLLDGILYHRTENTCVMTLTNRFTIKSILNECHDSAVSEHLSEDRTLEGVENALGGQIGEGILKDISRHVMDDRKKIEAQARNLE</sequence>
<keyword evidence="2" id="KW-1185">Reference proteome</keyword>
<name>A0A9Q3EGR8_9BASI</name>
<comment type="caution">
    <text evidence="1">The sequence shown here is derived from an EMBL/GenBank/DDBJ whole genome shotgun (WGS) entry which is preliminary data.</text>
</comment>
<organism evidence="1 2">
    <name type="scientific">Austropuccinia psidii MF-1</name>
    <dbReference type="NCBI Taxonomy" id="1389203"/>
    <lineage>
        <taxon>Eukaryota</taxon>
        <taxon>Fungi</taxon>
        <taxon>Dikarya</taxon>
        <taxon>Basidiomycota</taxon>
        <taxon>Pucciniomycotina</taxon>
        <taxon>Pucciniomycetes</taxon>
        <taxon>Pucciniales</taxon>
        <taxon>Sphaerophragmiaceae</taxon>
        <taxon>Austropuccinia</taxon>
    </lineage>
</organism>
<reference evidence="1" key="1">
    <citation type="submission" date="2021-03" db="EMBL/GenBank/DDBJ databases">
        <title>Draft genome sequence of rust myrtle Austropuccinia psidii MF-1, a brazilian biotype.</title>
        <authorList>
            <person name="Quecine M.C."/>
            <person name="Pachon D.M.R."/>
            <person name="Bonatelli M.L."/>
            <person name="Correr F.H."/>
            <person name="Franceschini L.M."/>
            <person name="Leite T.F."/>
            <person name="Margarido G.R.A."/>
            <person name="Almeida C.A."/>
            <person name="Ferrarezi J.A."/>
            <person name="Labate C.A."/>
        </authorList>
    </citation>
    <scope>NUCLEOTIDE SEQUENCE</scope>
    <source>
        <strain evidence="1">MF-1</strain>
    </source>
</reference>
<evidence type="ECO:0000313" key="2">
    <source>
        <dbReference type="Proteomes" id="UP000765509"/>
    </source>
</evidence>
<dbReference type="Proteomes" id="UP000765509">
    <property type="component" value="Unassembled WGS sequence"/>
</dbReference>
<gene>
    <name evidence="1" type="ORF">O181_060654</name>
</gene>